<accession>A0ACB5SQ31</accession>
<dbReference type="EMBL" id="BSXG01000186">
    <property type="protein sequence ID" value="GME52346.1"/>
    <property type="molecule type" value="Genomic_DNA"/>
</dbReference>
<sequence>MLYNAVSIIAVATLLNSPADWPPYFGTVADATTLRDFWGKYWHSGLRNPMVANANFVTYDLLRLSRGTLAARYLSIFLTFAISGAIHHLVDSIAGVPAAENTTADLFLMQAVGITVEDFTVWLFERRFAKVQAAAAARKHGWARVLGYVWVCAWLVWVTPPMSYSHIRYELDRFARPGPVGALIAKLR</sequence>
<gene>
    <name evidence="1" type="primary">g7200</name>
    <name evidence="1" type="ORF">NpPPO83_00007200</name>
</gene>
<keyword evidence="2" id="KW-1185">Reference proteome</keyword>
<comment type="caution">
    <text evidence="1">The sequence shown here is derived from an EMBL/GenBank/DDBJ whole genome shotgun (WGS) entry which is preliminary data.</text>
</comment>
<proteinExistence type="predicted"/>
<name>A0ACB5SQ31_9PEZI</name>
<evidence type="ECO:0000313" key="2">
    <source>
        <dbReference type="Proteomes" id="UP001165186"/>
    </source>
</evidence>
<reference evidence="1" key="1">
    <citation type="submission" date="2024-09" db="EMBL/GenBank/DDBJ databases">
        <title>Draft Genome Sequences of Neofusicoccum parvum.</title>
        <authorList>
            <person name="Ashida A."/>
            <person name="Camagna M."/>
            <person name="Tanaka A."/>
            <person name="Takemoto D."/>
        </authorList>
    </citation>
    <scope>NUCLEOTIDE SEQUENCE</scope>
    <source>
        <strain evidence="1">PPO83</strain>
    </source>
</reference>
<protein>
    <submittedName>
        <fullName evidence="1">Uncharacterized protein</fullName>
    </submittedName>
</protein>
<organism evidence="1 2">
    <name type="scientific">Neofusicoccum parvum</name>
    <dbReference type="NCBI Taxonomy" id="310453"/>
    <lineage>
        <taxon>Eukaryota</taxon>
        <taxon>Fungi</taxon>
        <taxon>Dikarya</taxon>
        <taxon>Ascomycota</taxon>
        <taxon>Pezizomycotina</taxon>
        <taxon>Dothideomycetes</taxon>
        <taxon>Dothideomycetes incertae sedis</taxon>
        <taxon>Botryosphaeriales</taxon>
        <taxon>Botryosphaeriaceae</taxon>
        <taxon>Neofusicoccum</taxon>
    </lineage>
</organism>
<dbReference type="Proteomes" id="UP001165186">
    <property type="component" value="Unassembled WGS sequence"/>
</dbReference>
<evidence type="ECO:0000313" key="1">
    <source>
        <dbReference type="EMBL" id="GME52346.1"/>
    </source>
</evidence>